<evidence type="ECO:0000313" key="9">
    <source>
        <dbReference type="EMBL" id="MBE1600969.1"/>
    </source>
</evidence>
<organism evidence="9 10">
    <name type="scientific">Streptomyces stelliscabiei</name>
    <dbReference type="NCBI Taxonomy" id="146820"/>
    <lineage>
        <taxon>Bacteria</taxon>
        <taxon>Bacillati</taxon>
        <taxon>Actinomycetota</taxon>
        <taxon>Actinomycetes</taxon>
        <taxon>Kitasatosporales</taxon>
        <taxon>Streptomycetaceae</taxon>
        <taxon>Streptomyces</taxon>
    </lineage>
</organism>
<keyword evidence="3" id="KW-0805">Transcription regulation</keyword>
<dbReference type="InterPro" id="IPR051677">
    <property type="entry name" value="AfsR-DnrI-RedD_regulator"/>
</dbReference>
<feature type="compositionally biased region" description="Low complexity" evidence="7">
    <location>
        <begin position="646"/>
        <end position="657"/>
    </location>
</feature>
<evidence type="ECO:0000313" key="10">
    <source>
        <dbReference type="Proteomes" id="UP000629287"/>
    </source>
</evidence>
<dbReference type="GO" id="GO:0000160">
    <property type="term" value="P:phosphorelay signal transduction system"/>
    <property type="evidence" value="ECO:0007669"/>
    <property type="project" value="UniProtKB-KW"/>
</dbReference>
<dbReference type="GO" id="GO:0006355">
    <property type="term" value="P:regulation of DNA-templated transcription"/>
    <property type="evidence" value="ECO:0007669"/>
    <property type="project" value="InterPro"/>
</dbReference>
<dbReference type="SMART" id="SM00862">
    <property type="entry name" value="Trans_reg_C"/>
    <property type="match status" value="1"/>
</dbReference>
<dbReference type="SUPFAM" id="SSF46894">
    <property type="entry name" value="C-terminal effector domain of the bipartite response regulators"/>
    <property type="match status" value="1"/>
</dbReference>
<feature type="compositionally biased region" description="Low complexity" evidence="7">
    <location>
        <begin position="304"/>
        <end position="316"/>
    </location>
</feature>
<accession>A0A8I0PC97</accession>
<comment type="similarity">
    <text evidence="1">Belongs to the AfsR/DnrI/RedD regulatory family.</text>
</comment>
<dbReference type="Pfam" id="PF03704">
    <property type="entry name" value="BTAD"/>
    <property type="match status" value="1"/>
</dbReference>
<dbReference type="InterPro" id="IPR011990">
    <property type="entry name" value="TPR-like_helical_dom_sf"/>
</dbReference>
<dbReference type="Proteomes" id="UP000629287">
    <property type="component" value="Unassembled WGS sequence"/>
</dbReference>
<dbReference type="EMBL" id="JADBGF010000001">
    <property type="protein sequence ID" value="MBE1600969.1"/>
    <property type="molecule type" value="Genomic_DNA"/>
</dbReference>
<dbReference type="Gene3D" id="3.40.50.300">
    <property type="entry name" value="P-loop containing nucleotide triphosphate hydrolases"/>
    <property type="match status" value="1"/>
</dbReference>
<feature type="region of interest" description="Disordered" evidence="7">
    <location>
        <begin position="288"/>
        <end position="379"/>
    </location>
</feature>
<evidence type="ECO:0000256" key="5">
    <source>
        <dbReference type="ARBA" id="ARBA00023163"/>
    </source>
</evidence>
<proteinExistence type="inferred from homology"/>
<evidence type="ECO:0000256" key="2">
    <source>
        <dbReference type="ARBA" id="ARBA00023012"/>
    </source>
</evidence>
<keyword evidence="5" id="KW-0804">Transcription</keyword>
<dbReference type="GO" id="GO:0043531">
    <property type="term" value="F:ADP binding"/>
    <property type="evidence" value="ECO:0007669"/>
    <property type="project" value="InterPro"/>
</dbReference>
<protein>
    <submittedName>
        <fullName evidence="9">DNA-binding SARP family transcriptional activator</fullName>
    </submittedName>
</protein>
<dbReference type="PRINTS" id="PR00364">
    <property type="entry name" value="DISEASERSIST"/>
</dbReference>
<dbReference type="OrthoDB" id="581105at2"/>
<dbReference type="InterPro" id="IPR027417">
    <property type="entry name" value="P-loop_NTPase"/>
</dbReference>
<dbReference type="GO" id="GO:0003677">
    <property type="term" value="F:DNA binding"/>
    <property type="evidence" value="ECO:0007669"/>
    <property type="project" value="UniProtKB-UniRule"/>
</dbReference>
<comment type="caution">
    <text evidence="9">The sequence shown here is derived from an EMBL/GenBank/DDBJ whole genome shotgun (WGS) entry which is preliminary data.</text>
</comment>
<dbReference type="GeneID" id="86831605"/>
<dbReference type="InterPro" id="IPR036388">
    <property type="entry name" value="WH-like_DNA-bd_sf"/>
</dbReference>
<dbReference type="InterPro" id="IPR005158">
    <property type="entry name" value="BTAD"/>
</dbReference>
<keyword evidence="4 6" id="KW-0238">DNA-binding</keyword>
<dbReference type="PANTHER" id="PTHR35807">
    <property type="entry name" value="TRANSCRIPTIONAL REGULATOR REDD-RELATED"/>
    <property type="match status" value="1"/>
</dbReference>
<feature type="DNA-binding region" description="OmpR/PhoB-type" evidence="6">
    <location>
        <begin position="27"/>
        <end position="132"/>
    </location>
</feature>
<evidence type="ECO:0000256" key="4">
    <source>
        <dbReference type="ARBA" id="ARBA00023125"/>
    </source>
</evidence>
<evidence type="ECO:0000259" key="8">
    <source>
        <dbReference type="PROSITE" id="PS51755"/>
    </source>
</evidence>
<dbReference type="SMART" id="SM01043">
    <property type="entry name" value="BTAD"/>
    <property type="match status" value="1"/>
</dbReference>
<evidence type="ECO:0000256" key="1">
    <source>
        <dbReference type="ARBA" id="ARBA00005820"/>
    </source>
</evidence>
<sequence>MTGHPGVAGAGVAESPGAAGRGAAATDRPGSAGASLRFEVLGPLRVRRDEEDLDLGFPQQRALLALLVVRAGRPVPAGEIVDVLWPQRAPASARNVVRRYAGSLRRLLEPGLPPRAPGHRLLRRAGGYLLAAAEEEVDLLRFRALTKRGKRAAATGRSEVASRHFVNALGEWRGPVGMGMPAAVREHAVFAEVERELAATARMAADAALLCGSSEQVLPRLRQALERDPLDESLHAALVLALAASGHQAEALTAYERVRRLLAEELGVAPGTDLAAAHTRVLRQEWGPAGPQAAADPSPATTRSATLPGPSASTPPSAGPPADPAVGPDGDRADPLPGPHPAPALVLSALPSTGDTARRCGDARPCGDDRPPLGSGAFVGRRSELGRLAEITDAATRRAGTAPTADAPAPDAPATVLISGMPGVGKSALALHWADQVAGRFPDGRLHVGLRGFDPVRAPLDPAAALRVMLAALGVPAARMPVRTDSLAGLYRSLLAGRRLLVVLDDAADTEQVRPLLPASPGCLTLVTSRHALSGLIASGTHPLRLDLPSAPDARAMLAARTGHARSAAEPGAADEIVVRCGRLPLALTLVATRAAARPDLPLSALVSELRHAGNPLDAFTGTTATPRTHPGPAAPGHTADPRSGPTPTQQTPGTGPAAHDRGSHIHTGPAHPDPKPDTHPSDPPDLRTAFARSYRRLAPQSARLFRLLSLHPGRDLTPESAAALAGLPVRRTRLLLDGLADAHLVAERAPGRYAQHDLLRAFAAELAATYDAPEDRRAARRRLLDHGSPSGTP</sequence>
<reference evidence="9 10" key="1">
    <citation type="submission" date="2020-10" db="EMBL/GenBank/DDBJ databases">
        <title>Sequencing the genomes of 1000 actinobacteria strains.</title>
        <authorList>
            <person name="Klenk H.-P."/>
        </authorList>
    </citation>
    <scope>NUCLEOTIDE SEQUENCE [LARGE SCALE GENOMIC DNA]</scope>
    <source>
        <strain evidence="9 10">DSM 41803</strain>
    </source>
</reference>
<feature type="region of interest" description="Disordered" evidence="7">
    <location>
        <begin position="1"/>
        <end position="31"/>
    </location>
</feature>
<dbReference type="PROSITE" id="PS51755">
    <property type="entry name" value="OMPR_PHOB"/>
    <property type="match status" value="1"/>
</dbReference>
<evidence type="ECO:0000256" key="7">
    <source>
        <dbReference type="SAM" id="MobiDB-lite"/>
    </source>
</evidence>
<feature type="compositionally biased region" description="Basic and acidic residues" evidence="7">
    <location>
        <begin position="673"/>
        <end position="686"/>
    </location>
</feature>
<gene>
    <name evidence="9" type="ORF">H4687_007098</name>
</gene>
<name>A0A8I0PC97_9ACTN</name>
<dbReference type="AlphaFoldDB" id="A0A8I0PC97"/>
<dbReference type="InterPro" id="IPR016032">
    <property type="entry name" value="Sig_transdc_resp-reg_C-effctor"/>
</dbReference>
<feature type="region of interest" description="Disordered" evidence="7">
    <location>
        <begin position="617"/>
        <end position="688"/>
    </location>
</feature>
<dbReference type="Gene3D" id="1.25.40.10">
    <property type="entry name" value="Tetratricopeptide repeat domain"/>
    <property type="match status" value="1"/>
</dbReference>
<dbReference type="RefSeq" id="WP_050398071.1">
    <property type="nucleotide sequence ID" value="NZ_JADBGF010000001.1"/>
</dbReference>
<dbReference type="InterPro" id="IPR001867">
    <property type="entry name" value="OmpR/PhoB-type_DNA-bd"/>
</dbReference>
<evidence type="ECO:0000256" key="6">
    <source>
        <dbReference type="PROSITE-ProRule" id="PRU01091"/>
    </source>
</evidence>
<feature type="compositionally biased region" description="Basic and acidic residues" evidence="7">
    <location>
        <begin position="356"/>
        <end position="371"/>
    </location>
</feature>
<dbReference type="CDD" id="cd15831">
    <property type="entry name" value="BTAD"/>
    <property type="match status" value="1"/>
</dbReference>
<keyword evidence="2" id="KW-0902">Two-component regulatory system</keyword>
<dbReference type="SUPFAM" id="SSF52540">
    <property type="entry name" value="P-loop containing nucleoside triphosphate hydrolases"/>
    <property type="match status" value="1"/>
</dbReference>
<keyword evidence="10" id="KW-1185">Reference proteome</keyword>
<dbReference type="SUPFAM" id="SSF48452">
    <property type="entry name" value="TPR-like"/>
    <property type="match status" value="1"/>
</dbReference>
<dbReference type="PANTHER" id="PTHR35807:SF1">
    <property type="entry name" value="TRANSCRIPTIONAL REGULATOR REDD"/>
    <property type="match status" value="1"/>
</dbReference>
<feature type="domain" description="OmpR/PhoB-type" evidence="8">
    <location>
        <begin position="27"/>
        <end position="132"/>
    </location>
</feature>
<evidence type="ECO:0000256" key="3">
    <source>
        <dbReference type="ARBA" id="ARBA00023015"/>
    </source>
</evidence>
<dbReference type="Gene3D" id="1.10.10.10">
    <property type="entry name" value="Winged helix-like DNA-binding domain superfamily/Winged helix DNA-binding domain"/>
    <property type="match status" value="1"/>
</dbReference>